<keyword evidence="9" id="KW-0574">Periplasm</keyword>
<proteinExistence type="inferred from homology"/>
<feature type="domain" description="PDZ" evidence="18">
    <location>
        <begin position="371"/>
        <end position="437"/>
    </location>
</feature>
<evidence type="ECO:0000256" key="6">
    <source>
        <dbReference type="ARBA" id="ARBA00022670"/>
    </source>
</evidence>
<evidence type="ECO:0000256" key="1">
    <source>
        <dbReference type="ARBA" id="ARBA00001772"/>
    </source>
</evidence>
<feature type="domain" description="PDZ" evidence="18">
    <location>
        <begin position="271"/>
        <end position="323"/>
    </location>
</feature>
<keyword evidence="12" id="KW-0346">Stress response</keyword>
<protein>
    <recommendedName>
        <fullName evidence="5">Probable periplasmic serine endoprotease DegP-like</fullName>
        <ecNumber evidence="4">3.4.21.107</ecNumber>
    </recommendedName>
    <alternativeName>
        <fullName evidence="13">Protease Do</fullName>
    </alternativeName>
</protein>
<feature type="chain" id="PRO_5038769947" description="Probable periplasmic serine endoprotease DegP-like" evidence="17">
    <location>
        <begin position="32"/>
        <end position="471"/>
    </location>
</feature>
<dbReference type="AlphaFoldDB" id="A0A1F6TLG0"/>
<name>A0A1F6TLG0_9PROT</name>
<dbReference type="GO" id="GO:0004252">
    <property type="term" value="F:serine-type endopeptidase activity"/>
    <property type="evidence" value="ECO:0007669"/>
    <property type="project" value="InterPro"/>
</dbReference>
<evidence type="ECO:0000256" key="17">
    <source>
        <dbReference type="SAM" id="SignalP"/>
    </source>
</evidence>
<dbReference type="Proteomes" id="UP000178885">
    <property type="component" value="Unassembled WGS sequence"/>
</dbReference>
<evidence type="ECO:0000256" key="11">
    <source>
        <dbReference type="ARBA" id="ARBA00022825"/>
    </source>
</evidence>
<accession>A0A1F6TLG0</accession>
<dbReference type="SUPFAM" id="SSF50156">
    <property type="entry name" value="PDZ domain-like"/>
    <property type="match status" value="2"/>
</dbReference>
<organism evidence="19 20">
    <name type="scientific">Candidatus Muproteobacteria bacterium RBG_16_65_34</name>
    <dbReference type="NCBI Taxonomy" id="1817760"/>
    <lineage>
        <taxon>Bacteria</taxon>
        <taxon>Pseudomonadati</taxon>
        <taxon>Pseudomonadota</taxon>
        <taxon>Candidatus Muproteobacteria</taxon>
    </lineage>
</organism>
<dbReference type="InterPro" id="IPR001478">
    <property type="entry name" value="PDZ"/>
</dbReference>
<dbReference type="GO" id="GO:0042597">
    <property type="term" value="C:periplasmic space"/>
    <property type="evidence" value="ECO:0007669"/>
    <property type="project" value="UniProtKB-SubCell"/>
</dbReference>
<keyword evidence="10" id="KW-0378">Hydrolase</keyword>
<keyword evidence="11" id="KW-0720">Serine protease</keyword>
<evidence type="ECO:0000256" key="16">
    <source>
        <dbReference type="SAM" id="MobiDB-lite"/>
    </source>
</evidence>
<dbReference type="Pfam" id="PF13365">
    <property type="entry name" value="Trypsin_2"/>
    <property type="match status" value="1"/>
</dbReference>
<dbReference type="Pfam" id="PF13180">
    <property type="entry name" value="PDZ_2"/>
    <property type="match status" value="1"/>
</dbReference>
<feature type="active site" description="Charge relay system" evidence="14">
    <location>
        <position position="215"/>
    </location>
</feature>
<feature type="active site" description="Charge relay system" evidence="14">
    <location>
        <position position="142"/>
    </location>
</feature>
<keyword evidence="8" id="KW-0677">Repeat</keyword>
<dbReference type="NCBIfam" id="TIGR02037">
    <property type="entry name" value="degP_htrA_DO"/>
    <property type="match status" value="1"/>
</dbReference>
<evidence type="ECO:0000256" key="5">
    <source>
        <dbReference type="ARBA" id="ARBA00013958"/>
    </source>
</evidence>
<dbReference type="InterPro" id="IPR036034">
    <property type="entry name" value="PDZ_sf"/>
</dbReference>
<feature type="binding site" evidence="15">
    <location>
        <position position="142"/>
    </location>
    <ligand>
        <name>substrate</name>
    </ligand>
</feature>
<comment type="caution">
    <text evidence="19">The sequence shown here is derived from an EMBL/GenBank/DDBJ whole genome shotgun (WGS) entry which is preliminary data.</text>
</comment>
<evidence type="ECO:0000259" key="18">
    <source>
        <dbReference type="PROSITE" id="PS50106"/>
    </source>
</evidence>
<keyword evidence="6" id="KW-0645">Protease</keyword>
<evidence type="ECO:0000256" key="14">
    <source>
        <dbReference type="PIRSR" id="PIRSR611782-1"/>
    </source>
</evidence>
<dbReference type="PRINTS" id="PR00834">
    <property type="entry name" value="PROTEASES2C"/>
</dbReference>
<evidence type="ECO:0000313" key="19">
    <source>
        <dbReference type="EMBL" id="OGI45964.1"/>
    </source>
</evidence>
<feature type="compositionally biased region" description="Low complexity" evidence="16">
    <location>
        <begin position="59"/>
        <end position="72"/>
    </location>
</feature>
<dbReference type="SMART" id="SM00228">
    <property type="entry name" value="PDZ"/>
    <property type="match status" value="2"/>
</dbReference>
<evidence type="ECO:0000256" key="2">
    <source>
        <dbReference type="ARBA" id="ARBA00004418"/>
    </source>
</evidence>
<evidence type="ECO:0000256" key="9">
    <source>
        <dbReference type="ARBA" id="ARBA00022764"/>
    </source>
</evidence>
<evidence type="ECO:0000256" key="7">
    <source>
        <dbReference type="ARBA" id="ARBA00022729"/>
    </source>
</evidence>
<dbReference type="STRING" id="1817760.A2151_04565"/>
<dbReference type="GO" id="GO:0006508">
    <property type="term" value="P:proteolysis"/>
    <property type="evidence" value="ECO:0007669"/>
    <property type="project" value="UniProtKB-KW"/>
</dbReference>
<comment type="similarity">
    <text evidence="3">Belongs to the peptidase S1C family.</text>
</comment>
<feature type="signal peptide" evidence="17">
    <location>
        <begin position="1"/>
        <end position="31"/>
    </location>
</feature>
<dbReference type="PANTHER" id="PTHR22939:SF130">
    <property type="entry name" value="PERIPLASMIC SERINE ENDOPROTEASE DEGP-LIKE-RELATED"/>
    <property type="match status" value="1"/>
</dbReference>
<dbReference type="PROSITE" id="PS50106">
    <property type="entry name" value="PDZ"/>
    <property type="match status" value="2"/>
</dbReference>
<evidence type="ECO:0000256" key="13">
    <source>
        <dbReference type="ARBA" id="ARBA00032850"/>
    </source>
</evidence>
<reference evidence="19 20" key="1">
    <citation type="journal article" date="2016" name="Nat. Commun.">
        <title>Thousands of microbial genomes shed light on interconnected biogeochemical processes in an aquifer system.</title>
        <authorList>
            <person name="Anantharaman K."/>
            <person name="Brown C.T."/>
            <person name="Hug L.A."/>
            <person name="Sharon I."/>
            <person name="Castelle C.J."/>
            <person name="Probst A.J."/>
            <person name="Thomas B.C."/>
            <person name="Singh A."/>
            <person name="Wilkins M.J."/>
            <person name="Karaoz U."/>
            <person name="Brodie E.L."/>
            <person name="Williams K.H."/>
            <person name="Hubbard S.S."/>
            <person name="Banfield J.F."/>
        </authorList>
    </citation>
    <scope>NUCLEOTIDE SEQUENCE [LARGE SCALE GENOMIC DNA]</scope>
</reference>
<evidence type="ECO:0000256" key="8">
    <source>
        <dbReference type="ARBA" id="ARBA00022737"/>
    </source>
</evidence>
<feature type="active site" description="Charge relay system" evidence="14">
    <location>
        <position position="112"/>
    </location>
</feature>
<evidence type="ECO:0000256" key="10">
    <source>
        <dbReference type="ARBA" id="ARBA00022801"/>
    </source>
</evidence>
<evidence type="ECO:0000256" key="12">
    <source>
        <dbReference type="ARBA" id="ARBA00023016"/>
    </source>
</evidence>
<evidence type="ECO:0000313" key="20">
    <source>
        <dbReference type="Proteomes" id="UP000178885"/>
    </source>
</evidence>
<dbReference type="Gene3D" id="2.30.42.10">
    <property type="match status" value="2"/>
</dbReference>
<keyword evidence="7 17" id="KW-0732">Signal</keyword>
<evidence type="ECO:0000256" key="3">
    <source>
        <dbReference type="ARBA" id="ARBA00010541"/>
    </source>
</evidence>
<dbReference type="InterPro" id="IPR011782">
    <property type="entry name" value="Pept_S1C_Do"/>
</dbReference>
<dbReference type="EC" id="3.4.21.107" evidence="4"/>
<feature type="binding site" evidence="15">
    <location>
        <position position="112"/>
    </location>
    <ligand>
        <name>substrate</name>
    </ligand>
</feature>
<sequence>MRRSAATPGVRRAGVLAVCLIGLGLAPAAPAAERTLPDFTRLVDTYGAAVVNISTNQRAASAPGPDAPDAPGETPFGELSRPHEGAPDSLDNASLGSGFVISADGYVLTCAHVVEGASEILVRLTDRREFRARLVGADARSDVALLRIDASGLPTVAIGEPRRLKVGEWVLAIGAPFGFDNSATGGIVSAKGRSLPSENYIPFIQTDVAINPGNSGGPLFNLRGEVVGVNSQIYSRTGGFMGVSFAIPIDLAMRIAEQLKTEGRVRRGWLGVSLQEVTRGLAAAYGMTQPRGALIADMLPNGPAAKSELRTGDIVLEYEGRAIDRSSDLPPLVGQAQPGTRARLTVLRRGQGTQAAHAIVGELKEEATKTAAQPPRREEGRRPGIVLSELTAPQRRRQDLDYGARVEAVDEGPARSAGLRPGDVILEVDGKRIGNTTDFERLLAHAPKGRPALLRIRRGAQTLYLALDPPG</sequence>
<dbReference type="InterPro" id="IPR041489">
    <property type="entry name" value="PDZ_6"/>
</dbReference>
<dbReference type="Gene3D" id="2.40.10.120">
    <property type="match status" value="1"/>
</dbReference>
<dbReference type="SUPFAM" id="SSF50494">
    <property type="entry name" value="Trypsin-like serine proteases"/>
    <property type="match status" value="1"/>
</dbReference>
<gene>
    <name evidence="19" type="ORF">A2151_04565</name>
</gene>
<feature type="binding site" evidence="15">
    <location>
        <begin position="213"/>
        <end position="215"/>
    </location>
    <ligand>
        <name>substrate</name>
    </ligand>
</feature>
<dbReference type="EMBL" id="MFSU01000091">
    <property type="protein sequence ID" value="OGI45964.1"/>
    <property type="molecule type" value="Genomic_DNA"/>
</dbReference>
<feature type="region of interest" description="Disordered" evidence="16">
    <location>
        <begin position="57"/>
        <end position="88"/>
    </location>
</feature>
<comment type="catalytic activity">
    <reaction evidence="1">
        <text>Acts on substrates that are at least partially unfolded. The cleavage site P1 residue is normally between a pair of hydrophobic residues, such as Val-|-Val.</text>
        <dbReference type="EC" id="3.4.21.107"/>
    </reaction>
</comment>
<dbReference type="InterPro" id="IPR009003">
    <property type="entry name" value="Peptidase_S1_PA"/>
</dbReference>
<dbReference type="CDD" id="cd10839">
    <property type="entry name" value="cpPDZ1_DegP-like"/>
    <property type="match status" value="1"/>
</dbReference>
<evidence type="ECO:0000256" key="15">
    <source>
        <dbReference type="PIRSR" id="PIRSR611782-2"/>
    </source>
</evidence>
<dbReference type="PANTHER" id="PTHR22939">
    <property type="entry name" value="SERINE PROTEASE FAMILY S1C HTRA-RELATED"/>
    <property type="match status" value="1"/>
</dbReference>
<comment type="subcellular location">
    <subcellularLocation>
        <location evidence="2">Periplasm</location>
    </subcellularLocation>
</comment>
<evidence type="ECO:0000256" key="4">
    <source>
        <dbReference type="ARBA" id="ARBA00013035"/>
    </source>
</evidence>
<dbReference type="InterPro" id="IPR001940">
    <property type="entry name" value="Peptidase_S1C"/>
</dbReference>
<dbReference type="Pfam" id="PF17820">
    <property type="entry name" value="PDZ_6"/>
    <property type="match status" value="1"/>
</dbReference>